<evidence type="ECO:0000313" key="2">
    <source>
        <dbReference type="EMBL" id="BDZ50259.1"/>
    </source>
</evidence>
<feature type="transmembrane region" description="Helical" evidence="1">
    <location>
        <begin position="40"/>
        <end position="61"/>
    </location>
</feature>
<feature type="transmembrane region" description="Helical" evidence="1">
    <location>
        <begin position="111"/>
        <end position="134"/>
    </location>
</feature>
<reference evidence="3" key="1">
    <citation type="journal article" date="2019" name="Int. J. Syst. Evol. Microbiol.">
        <title>The Global Catalogue of Microorganisms (GCM) 10K type strain sequencing project: providing services to taxonomists for standard genome sequencing and annotation.</title>
        <authorList>
            <consortium name="The Broad Institute Genomics Platform"/>
            <consortium name="The Broad Institute Genome Sequencing Center for Infectious Disease"/>
            <person name="Wu L."/>
            <person name="Ma J."/>
        </authorList>
    </citation>
    <scope>NUCLEOTIDE SEQUENCE [LARGE SCALE GENOMIC DNA]</scope>
    <source>
        <strain evidence="3">NBRC 108728</strain>
    </source>
</reference>
<keyword evidence="3" id="KW-1185">Reference proteome</keyword>
<dbReference type="Proteomes" id="UP001321486">
    <property type="component" value="Chromosome"/>
</dbReference>
<feature type="transmembrane region" description="Helical" evidence="1">
    <location>
        <begin position="67"/>
        <end position="90"/>
    </location>
</feature>
<gene>
    <name evidence="2" type="ORF">GCM10025867_25000</name>
</gene>
<dbReference type="EMBL" id="AP027732">
    <property type="protein sequence ID" value="BDZ50259.1"/>
    <property type="molecule type" value="Genomic_DNA"/>
</dbReference>
<evidence type="ECO:0000313" key="3">
    <source>
        <dbReference type="Proteomes" id="UP001321486"/>
    </source>
</evidence>
<keyword evidence="1" id="KW-0472">Membrane</keyword>
<proteinExistence type="predicted"/>
<feature type="transmembrane region" description="Helical" evidence="1">
    <location>
        <begin position="140"/>
        <end position="159"/>
    </location>
</feature>
<evidence type="ECO:0000256" key="1">
    <source>
        <dbReference type="SAM" id="Phobius"/>
    </source>
</evidence>
<evidence type="ECO:0008006" key="4">
    <source>
        <dbReference type="Google" id="ProtNLM"/>
    </source>
</evidence>
<keyword evidence="1" id="KW-0812">Transmembrane</keyword>
<keyword evidence="1" id="KW-1133">Transmembrane helix</keyword>
<sequence>MTLGPATSALQRTLHDVLVDGRPAPTRLYARHLAAAFRRLWLVGVVGAAVVVMYVVALLFWTSAGGAPGVAALVILLPLGGLALALYLAILAAAPRLPDDAGPRELARAGWGVLTLHPLAGAGRVILMATWLLLLSRLPTLGLIGLGLVPAFLALTITWRPAFLVPPAGSGS</sequence>
<organism evidence="2 3">
    <name type="scientific">Frondihabitans sucicola</name>
    <dbReference type="NCBI Taxonomy" id="1268041"/>
    <lineage>
        <taxon>Bacteria</taxon>
        <taxon>Bacillati</taxon>
        <taxon>Actinomycetota</taxon>
        <taxon>Actinomycetes</taxon>
        <taxon>Micrococcales</taxon>
        <taxon>Microbacteriaceae</taxon>
        <taxon>Frondihabitans</taxon>
    </lineage>
</organism>
<name>A0ABN6XZG5_9MICO</name>
<protein>
    <recommendedName>
        <fullName evidence="4">Integral membrane protein</fullName>
    </recommendedName>
</protein>
<accession>A0ABN6XZG5</accession>